<proteinExistence type="predicted"/>
<evidence type="ECO:0000256" key="1">
    <source>
        <dbReference type="SAM" id="MobiDB-lite"/>
    </source>
</evidence>
<feature type="region of interest" description="Disordered" evidence="1">
    <location>
        <begin position="1"/>
        <end position="30"/>
    </location>
</feature>
<dbReference type="RefSeq" id="WP_132591183.1">
    <property type="nucleotide sequence ID" value="NZ_SMKO01000002.1"/>
</dbReference>
<sequence>MATSPARSGRSRRRQAPAPVQPSGGRHPRGRSSVIAFVGALATYLIFVVMLLPRGYSPWVAVAVASTACLGAGRATQMMTFGPARQGAAGAVLTPSFIGRVATLIVRAAVTPRSQDNEPPDATP</sequence>
<name>A0A4R4W1X9_9ACTN</name>
<feature type="transmembrane region" description="Helical" evidence="2">
    <location>
        <begin position="34"/>
        <end position="52"/>
    </location>
</feature>
<keyword evidence="4" id="KW-1185">Reference proteome</keyword>
<comment type="caution">
    <text evidence="3">The sequence shown here is derived from an EMBL/GenBank/DDBJ whole genome shotgun (WGS) entry which is preliminary data.</text>
</comment>
<feature type="transmembrane region" description="Helical" evidence="2">
    <location>
        <begin position="58"/>
        <end position="76"/>
    </location>
</feature>
<gene>
    <name evidence="3" type="ORF">E1292_01520</name>
</gene>
<evidence type="ECO:0000313" key="4">
    <source>
        <dbReference type="Proteomes" id="UP000295258"/>
    </source>
</evidence>
<keyword evidence="2" id="KW-0472">Membrane</keyword>
<keyword evidence="2" id="KW-1133">Transmembrane helix</keyword>
<evidence type="ECO:0000256" key="2">
    <source>
        <dbReference type="SAM" id="Phobius"/>
    </source>
</evidence>
<dbReference type="AlphaFoldDB" id="A0A4R4W1X9"/>
<protein>
    <submittedName>
        <fullName evidence="3">Uncharacterized protein</fullName>
    </submittedName>
</protein>
<accession>A0A4R4W1X9</accession>
<dbReference type="Proteomes" id="UP000295258">
    <property type="component" value="Unassembled WGS sequence"/>
</dbReference>
<keyword evidence="2" id="KW-0812">Transmembrane</keyword>
<dbReference type="EMBL" id="SMKO01000002">
    <property type="protein sequence ID" value="TDD12549.1"/>
    <property type="molecule type" value="Genomic_DNA"/>
</dbReference>
<organism evidence="3 4">
    <name type="scientific">Nonomuraea deserti</name>
    <dbReference type="NCBI Taxonomy" id="1848322"/>
    <lineage>
        <taxon>Bacteria</taxon>
        <taxon>Bacillati</taxon>
        <taxon>Actinomycetota</taxon>
        <taxon>Actinomycetes</taxon>
        <taxon>Streptosporangiales</taxon>
        <taxon>Streptosporangiaceae</taxon>
        <taxon>Nonomuraea</taxon>
    </lineage>
</organism>
<reference evidence="3 4" key="1">
    <citation type="submission" date="2019-03" db="EMBL/GenBank/DDBJ databases">
        <title>Draft genome sequences of novel Actinobacteria.</title>
        <authorList>
            <person name="Sahin N."/>
            <person name="Ay H."/>
            <person name="Saygin H."/>
        </authorList>
    </citation>
    <scope>NUCLEOTIDE SEQUENCE [LARGE SCALE GENOMIC DNA]</scope>
    <source>
        <strain evidence="3 4">KC310</strain>
    </source>
</reference>
<evidence type="ECO:0000313" key="3">
    <source>
        <dbReference type="EMBL" id="TDD12549.1"/>
    </source>
</evidence>